<proteinExistence type="predicted"/>
<dbReference type="EMBL" id="JAYGHG010000007">
    <property type="protein sequence ID" value="MEA5581050.1"/>
    <property type="molecule type" value="Genomic_DNA"/>
</dbReference>
<reference evidence="2 3" key="1">
    <citation type="submission" date="2023-12" db="EMBL/GenBank/DDBJ databases">
        <title>Baltic Sea Cyanobacteria.</title>
        <authorList>
            <person name="Delbaje E."/>
            <person name="Fewer D.P."/>
            <person name="Shishido T.K."/>
        </authorList>
    </citation>
    <scope>NUCLEOTIDE SEQUENCE [LARGE SCALE GENOMIC DNA]</scope>
    <source>
        <strain evidence="2 3">UHCC-0300</strain>
    </source>
</reference>
<dbReference type="SUPFAM" id="SSF53756">
    <property type="entry name" value="UDP-Glycosyltransferase/glycogen phosphorylase"/>
    <property type="match status" value="1"/>
</dbReference>
<dbReference type="Proteomes" id="UP001302120">
    <property type="component" value="Unassembled WGS sequence"/>
</dbReference>
<sequence>MLNRIKILIISHGHPAIIKGGGEIAAYNLFKELRSRDNCDVVFLAYKQGKPIYSSSVFETFKSDGSEILITGGYFDYYNFSQLNTRLHHWEFRSFIESFAPDVIHFHHYIHLGLEFIREVRKYSKNIPILMTLHEYLAICNNDGQMVKTFNNQLCYQYEPDNCHKCFPDKSAEDFKLRELYIKSFLRLVDLFIAPSNFLLERYVTWGISRSRIIYLDYGQPVILPTPPRTLAVGEQRNHFAYFGQLNKYKGMLVLLEAIEKLTPEIRTTISLDIYGSNLELQPKSFQDSFWVLLDKTKDCVHYHGLYQSEELARLIANIDWVVVPSIWWENAPLVIEEAFMHKRPIICSNIGGMAEKVEHEKSGLNFRVADSTDLAECITRAVTEEGLWEKLSNGISPRLTIQEVADKTYQIYVDKLQNTIA</sequence>
<name>A0ABU5UBZ5_9CYAN</name>
<dbReference type="CDD" id="cd03823">
    <property type="entry name" value="GT4_ExpE7-like"/>
    <property type="match status" value="1"/>
</dbReference>
<feature type="domain" description="Glycosyltransferase subfamily 4-like N-terminal" evidence="1">
    <location>
        <begin position="20"/>
        <end position="213"/>
    </location>
</feature>
<dbReference type="InterPro" id="IPR028098">
    <property type="entry name" value="Glyco_trans_4-like_N"/>
</dbReference>
<dbReference type="Gene3D" id="3.40.50.2000">
    <property type="entry name" value="Glycogen Phosphorylase B"/>
    <property type="match status" value="2"/>
</dbReference>
<protein>
    <submittedName>
        <fullName evidence="2">Glycosyltransferase family 4 protein</fullName>
    </submittedName>
</protein>
<dbReference type="PANTHER" id="PTHR45947:SF13">
    <property type="entry name" value="TRANSFERASE"/>
    <property type="match status" value="1"/>
</dbReference>
<evidence type="ECO:0000259" key="1">
    <source>
        <dbReference type="Pfam" id="PF13439"/>
    </source>
</evidence>
<evidence type="ECO:0000313" key="2">
    <source>
        <dbReference type="EMBL" id="MEA5581050.1"/>
    </source>
</evidence>
<accession>A0ABU5UBZ5</accession>
<dbReference type="Pfam" id="PF13439">
    <property type="entry name" value="Glyco_transf_4"/>
    <property type="match status" value="1"/>
</dbReference>
<dbReference type="InterPro" id="IPR050194">
    <property type="entry name" value="Glycosyltransferase_grp1"/>
</dbReference>
<gene>
    <name evidence="2" type="ORF">VB620_06815</name>
</gene>
<dbReference type="Pfam" id="PF13692">
    <property type="entry name" value="Glyco_trans_1_4"/>
    <property type="match status" value="1"/>
</dbReference>
<keyword evidence="3" id="KW-1185">Reference proteome</keyword>
<comment type="caution">
    <text evidence="2">The sequence shown here is derived from an EMBL/GenBank/DDBJ whole genome shotgun (WGS) entry which is preliminary data.</text>
</comment>
<organism evidence="2 3">
    <name type="scientific">Nodularia harveyana UHCC-0300</name>
    <dbReference type="NCBI Taxonomy" id="2974287"/>
    <lineage>
        <taxon>Bacteria</taxon>
        <taxon>Bacillati</taxon>
        <taxon>Cyanobacteriota</taxon>
        <taxon>Cyanophyceae</taxon>
        <taxon>Nostocales</taxon>
        <taxon>Nodulariaceae</taxon>
        <taxon>Nodularia</taxon>
    </lineage>
</organism>
<evidence type="ECO:0000313" key="3">
    <source>
        <dbReference type="Proteomes" id="UP001302120"/>
    </source>
</evidence>
<dbReference type="PANTHER" id="PTHR45947">
    <property type="entry name" value="SULFOQUINOVOSYL TRANSFERASE SQD2"/>
    <property type="match status" value="1"/>
</dbReference>
<dbReference type="RefSeq" id="WP_323195387.1">
    <property type="nucleotide sequence ID" value="NZ_JAYGHG010000007.1"/>
</dbReference>